<accession>A0A447TDI1</accession>
<dbReference type="InterPro" id="IPR008711">
    <property type="entry name" value="Recombinase_NinB"/>
</dbReference>
<evidence type="ECO:0000313" key="2">
    <source>
        <dbReference type="EMBL" id="VEB42959.1"/>
    </source>
</evidence>
<reference evidence="2 3" key="1">
    <citation type="submission" date="2018-12" db="EMBL/GenBank/DDBJ databases">
        <authorList>
            <consortium name="Pathogen Informatics"/>
        </authorList>
    </citation>
    <scope>NUCLEOTIDE SEQUENCE [LARGE SCALE GENOMIC DNA]</scope>
    <source>
        <strain evidence="2 3">NCTC9695</strain>
    </source>
</reference>
<feature type="region of interest" description="Disordered" evidence="1">
    <location>
        <begin position="145"/>
        <end position="168"/>
    </location>
</feature>
<gene>
    <name evidence="2" type="primary">ybcO</name>
    <name evidence="2" type="ORF">NCTC9695_03413</name>
</gene>
<dbReference type="Proteomes" id="UP000275777">
    <property type="component" value="Chromosome"/>
</dbReference>
<sequence>MSRETLTIQTGADLRPRMARAYQLACKMLDEAADGRGLKVTIQSASIRNLSQNAAMWAALTDISEQLDWYGNKLTPEEWKDLLTASLRRTKVVPNIDGSGFVILGQRTSDMSIREMGELLELIHAFGAEKGVKFGLGQRTGGRLHDRSPTGYGCSAADRGHERGRRLGAGPRVLGRAMSTATPSKVVPRPGSTPGTGRCDTGRITSKAIRDSAAGEVCTLQIAGICNGSTDTTVLCHLPDESHGMARKADDVSSCYGCSACHDAIDGRAPHAWQPGEKDFYMRRGMVRTWRRLLAKGLITIKGAA</sequence>
<dbReference type="EMBL" id="LR134182">
    <property type="protein sequence ID" value="VEB42959.1"/>
    <property type="molecule type" value="Genomic_DNA"/>
</dbReference>
<evidence type="ECO:0000313" key="3">
    <source>
        <dbReference type="Proteomes" id="UP000275777"/>
    </source>
</evidence>
<dbReference type="AlphaFoldDB" id="A0A447TDI1"/>
<organism evidence="2 3">
    <name type="scientific">Chromobacterium violaceum</name>
    <dbReference type="NCBI Taxonomy" id="536"/>
    <lineage>
        <taxon>Bacteria</taxon>
        <taxon>Pseudomonadati</taxon>
        <taxon>Pseudomonadota</taxon>
        <taxon>Betaproteobacteria</taxon>
        <taxon>Neisseriales</taxon>
        <taxon>Chromobacteriaceae</taxon>
        <taxon>Chromobacterium</taxon>
    </lineage>
</organism>
<proteinExistence type="predicted"/>
<evidence type="ECO:0000256" key="1">
    <source>
        <dbReference type="SAM" id="MobiDB-lite"/>
    </source>
</evidence>
<dbReference type="InterPro" id="IPR036619">
    <property type="entry name" value="NinB_sf"/>
</dbReference>
<dbReference type="Gene3D" id="3.30.50.20">
    <property type="entry name" value="prophage-derive protein ybcO"/>
    <property type="match status" value="1"/>
</dbReference>
<dbReference type="SUPFAM" id="SSF103370">
    <property type="entry name" value="NinB"/>
    <property type="match status" value="1"/>
</dbReference>
<name>A0A447TDI1_CHRVL</name>
<dbReference type="Gene3D" id="1.10.3790.10">
    <property type="entry name" value="NinB"/>
    <property type="match status" value="1"/>
</dbReference>
<dbReference type="InterPro" id="IPR010774">
    <property type="entry name" value="YbcO"/>
</dbReference>
<dbReference type="Pfam" id="PF07102">
    <property type="entry name" value="YbcO"/>
    <property type="match status" value="1"/>
</dbReference>
<protein>
    <submittedName>
        <fullName evidence="2">82 prophage-derived uncharacterized protein ybcO</fullName>
    </submittedName>
</protein>
<dbReference type="Pfam" id="PF05772">
    <property type="entry name" value="NinB"/>
    <property type="match status" value="1"/>
</dbReference>